<feature type="domain" description="Helicase C-terminal" evidence="10">
    <location>
        <begin position="546"/>
        <end position="709"/>
    </location>
</feature>
<dbReference type="CDD" id="cd18008">
    <property type="entry name" value="DEXDc_SHPRH-like"/>
    <property type="match status" value="1"/>
</dbReference>
<dbReference type="PROSITE" id="PS50089">
    <property type="entry name" value="ZF_RING_2"/>
    <property type="match status" value="1"/>
</dbReference>
<dbReference type="GO" id="GO:0000724">
    <property type="term" value="P:double-strand break repair via homologous recombination"/>
    <property type="evidence" value="ECO:0007669"/>
    <property type="project" value="TreeGrafter"/>
</dbReference>
<proteinExistence type="inferred from homology"/>
<feature type="compositionally biased region" description="Basic residues" evidence="7">
    <location>
        <begin position="495"/>
        <end position="510"/>
    </location>
</feature>
<keyword evidence="4" id="KW-0347">Helicase</keyword>
<dbReference type="AlphaFoldDB" id="A0A8E2EY91"/>
<dbReference type="SUPFAM" id="SSF52540">
    <property type="entry name" value="P-loop containing nucleoside triphosphate hydrolases"/>
    <property type="match status" value="2"/>
</dbReference>
<dbReference type="GO" id="GO:0005524">
    <property type="term" value="F:ATP binding"/>
    <property type="evidence" value="ECO:0007669"/>
    <property type="project" value="UniProtKB-KW"/>
</dbReference>
<feature type="compositionally biased region" description="Acidic residues" evidence="7">
    <location>
        <begin position="449"/>
        <end position="470"/>
    </location>
</feature>
<dbReference type="EMBL" id="KV749928">
    <property type="protein sequence ID" value="OCL07117.1"/>
    <property type="molecule type" value="Genomic_DNA"/>
</dbReference>
<keyword evidence="6" id="KW-0863">Zinc-finger</keyword>
<evidence type="ECO:0000256" key="4">
    <source>
        <dbReference type="ARBA" id="ARBA00022806"/>
    </source>
</evidence>
<keyword evidence="3" id="KW-0378">Hydrolase</keyword>
<dbReference type="GO" id="GO:0008270">
    <property type="term" value="F:zinc ion binding"/>
    <property type="evidence" value="ECO:0007669"/>
    <property type="project" value="UniProtKB-KW"/>
</dbReference>
<protein>
    <submittedName>
        <fullName evidence="11">Uncharacterized protein</fullName>
    </submittedName>
</protein>
<dbReference type="Pfam" id="PF13920">
    <property type="entry name" value="zf-C3HC4_3"/>
    <property type="match status" value="1"/>
</dbReference>
<keyword evidence="6" id="KW-0479">Metal-binding</keyword>
<feature type="region of interest" description="Disordered" evidence="7">
    <location>
        <begin position="426"/>
        <end position="512"/>
    </location>
</feature>
<dbReference type="CDD" id="cd18793">
    <property type="entry name" value="SF2_C_SNF"/>
    <property type="match status" value="1"/>
</dbReference>
<evidence type="ECO:0000256" key="7">
    <source>
        <dbReference type="SAM" id="MobiDB-lite"/>
    </source>
</evidence>
<dbReference type="Gene3D" id="3.30.40.10">
    <property type="entry name" value="Zinc/RING finger domain, C3HC4 (zinc finger)"/>
    <property type="match status" value="1"/>
</dbReference>
<evidence type="ECO:0000256" key="1">
    <source>
        <dbReference type="ARBA" id="ARBA00007025"/>
    </source>
</evidence>
<dbReference type="Pfam" id="PF00176">
    <property type="entry name" value="SNF2-rel_dom"/>
    <property type="match status" value="1"/>
</dbReference>
<dbReference type="SUPFAM" id="SSF57850">
    <property type="entry name" value="RING/U-box"/>
    <property type="match status" value="1"/>
</dbReference>
<dbReference type="InterPro" id="IPR001650">
    <property type="entry name" value="Helicase_C-like"/>
</dbReference>
<accession>A0A8E2EY91</accession>
<feature type="domain" description="RING-type" evidence="8">
    <location>
        <begin position="366"/>
        <end position="416"/>
    </location>
</feature>
<dbReference type="PROSITE" id="PS51192">
    <property type="entry name" value="HELICASE_ATP_BIND_1"/>
    <property type="match status" value="1"/>
</dbReference>
<evidence type="ECO:0000259" key="10">
    <source>
        <dbReference type="PROSITE" id="PS51194"/>
    </source>
</evidence>
<dbReference type="SMART" id="SM00184">
    <property type="entry name" value="RING"/>
    <property type="match status" value="1"/>
</dbReference>
<name>A0A8E2EY91_9PEZI</name>
<dbReference type="InterPro" id="IPR050628">
    <property type="entry name" value="SNF2_RAD54_helicase_TF"/>
</dbReference>
<comment type="similarity">
    <text evidence="1">Belongs to the SNF2/RAD54 helicase family.</text>
</comment>
<dbReference type="Proteomes" id="UP000250140">
    <property type="component" value="Unassembled WGS sequence"/>
</dbReference>
<dbReference type="GO" id="GO:0004386">
    <property type="term" value="F:helicase activity"/>
    <property type="evidence" value="ECO:0007669"/>
    <property type="project" value="UniProtKB-KW"/>
</dbReference>
<dbReference type="PANTHER" id="PTHR45626">
    <property type="entry name" value="TRANSCRIPTION TERMINATION FACTOR 2-RELATED"/>
    <property type="match status" value="1"/>
</dbReference>
<dbReference type="PANTHER" id="PTHR45626:SF16">
    <property type="entry name" value="ATP-DEPENDENT HELICASE ULS1"/>
    <property type="match status" value="1"/>
</dbReference>
<dbReference type="CDD" id="cd16449">
    <property type="entry name" value="RING-HC"/>
    <property type="match status" value="1"/>
</dbReference>
<dbReference type="PROSITE" id="PS51194">
    <property type="entry name" value="HELICASE_CTER"/>
    <property type="match status" value="1"/>
</dbReference>
<dbReference type="GO" id="GO:0016787">
    <property type="term" value="F:hydrolase activity"/>
    <property type="evidence" value="ECO:0007669"/>
    <property type="project" value="UniProtKB-KW"/>
</dbReference>
<reference evidence="11 12" key="1">
    <citation type="journal article" date="2016" name="Nat. Commun.">
        <title>Ectomycorrhizal ecology is imprinted in the genome of the dominant symbiotic fungus Cenococcum geophilum.</title>
        <authorList>
            <consortium name="DOE Joint Genome Institute"/>
            <person name="Peter M."/>
            <person name="Kohler A."/>
            <person name="Ohm R.A."/>
            <person name="Kuo A."/>
            <person name="Krutzmann J."/>
            <person name="Morin E."/>
            <person name="Arend M."/>
            <person name="Barry K.W."/>
            <person name="Binder M."/>
            <person name="Choi C."/>
            <person name="Clum A."/>
            <person name="Copeland A."/>
            <person name="Grisel N."/>
            <person name="Haridas S."/>
            <person name="Kipfer T."/>
            <person name="LaButti K."/>
            <person name="Lindquist E."/>
            <person name="Lipzen A."/>
            <person name="Maire R."/>
            <person name="Meier B."/>
            <person name="Mihaltcheva S."/>
            <person name="Molinier V."/>
            <person name="Murat C."/>
            <person name="Poggeler S."/>
            <person name="Quandt C.A."/>
            <person name="Sperisen C."/>
            <person name="Tritt A."/>
            <person name="Tisserant E."/>
            <person name="Crous P.W."/>
            <person name="Henrissat B."/>
            <person name="Nehls U."/>
            <person name="Egli S."/>
            <person name="Spatafora J.W."/>
            <person name="Grigoriev I.V."/>
            <person name="Martin F.M."/>
        </authorList>
    </citation>
    <scope>NUCLEOTIDE SEQUENCE [LARGE SCALE GENOMIC DNA]</scope>
    <source>
        <strain evidence="11 12">CBS 207.34</strain>
    </source>
</reference>
<evidence type="ECO:0000259" key="8">
    <source>
        <dbReference type="PROSITE" id="PS50089"/>
    </source>
</evidence>
<dbReference type="SMART" id="SM00490">
    <property type="entry name" value="HELICc"/>
    <property type="match status" value="1"/>
</dbReference>
<dbReference type="Gene3D" id="3.40.50.10810">
    <property type="entry name" value="Tandem AAA-ATPase domain"/>
    <property type="match status" value="1"/>
</dbReference>
<sequence>MNTQLMEHQKLGLTWLKKMEEGSNKGGILADDMGLGKTVQALALILDRPSEDPMRKTTLIIAPVALMRQWEREIHNKVKERYALNVHVYHGNGKKHDFSKLRTYDVVLTTFGTLGQEMKKKREWGVALAANPDRVPTKREKLALLGDECKWYRIIIDEAQCIKNKATLNAQAACELQSLYRFCMTGTPMMNTIDDLYSLIHFLRIRPYNDQQQFNVHFGRPLKSSNRGENKAAMKKLQVLLKAILLRRTKDSLIDGRPIITIPPKHVEKQHVIFSEDEETLYRGLETKSQITFNRYLRQGTVGRNYGNVLVLLLRLRQACCHPHLINDLSVDATAQDLSEDIMMALASQLSEDVVARLKEQEGFECPICYDGVENPTIFIPCGHNTCGECFAKITDPSRAIAAGDESSTPKCPQCREKVEPKKVTNYKHFKKVHMPGKLSDQERKEMENVSDDGSDTDDYDSEDSDEDETLNGFIVPDELSDSDGFEPAQDIKPKMKSKRKGKGKEKAPKKTLAQLKKESLRNRAAKNHYLRRLRRNWQTSAKIEKTMQILREIQENDSTEKTIIFSQFTSLLDLLEVPLSNEKWNYERYDGSMKANDRADAVSDFMEKPECKVMLISLKAGNAGLNLNKASQVIILDPFWNPFVEDQAIDRAHRIMQQRRVHVHRILIENTVEDRIIALQEKKRELISTALDENAGRSISRLGERELAFLFGVRSSF</sequence>
<evidence type="ECO:0000256" key="3">
    <source>
        <dbReference type="ARBA" id="ARBA00022801"/>
    </source>
</evidence>
<feature type="domain" description="Helicase ATP-binding" evidence="9">
    <location>
        <begin position="18"/>
        <end position="206"/>
    </location>
</feature>
<dbReference type="GO" id="GO:0005634">
    <property type="term" value="C:nucleus"/>
    <property type="evidence" value="ECO:0007669"/>
    <property type="project" value="TreeGrafter"/>
</dbReference>
<dbReference type="OrthoDB" id="423559at2759"/>
<dbReference type="FunFam" id="3.40.50.300:FF:002380">
    <property type="entry name" value="SWI/SNF family DNA-dependent ATPase, putative"/>
    <property type="match status" value="1"/>
</dbReference>
<dbReference type="Pfam" id="PF00271">
    <property type="entry name" value="Helicase_C"/>
    <property type="match status" value="1"/>
</dbReference>
<evidence type="ECO:0000313" key="12">
    <source>
        <dbReference type="Proteomes" id="UP000250140"/>
    </source>
</evidence>
<dbReference type="InterPro" id="IPR013083">
    <property type="entry name" value="Znf_RING/FYVE/PHD"/>
</dbReference>
<evidence type="ECO:0000256" key="2">
    <source>
        <dbReference type="ARBA" id="ARBA00022741"/>
    </source>
</evidence>
<gene>
    <name evidence="11" type="ORF">AOQ84DRAFT_398656</name>
</gene>
<dbReference type="GO" id="GO:0005737">
    <property type="term" value="C:cytoplasm"/>
    <property type="evidence" value="ECO:0007669"/>
    <property type="project" value="TreeGrafter"/>
</dbReference>
<feature type="compositionally biased region" description="Basic residues" evidence="7">
    <location>
        <begin position="426"/>
        <end position="435"/>
    </location>
</feature>
<dbReference type="InterPro" id="IPR038718">
    <property type="entry name" value="SNF2-like_sf"/>
</dbReference>
<evidence type="ECO:0000259" key="9">
    <source>
        <dbReference type="PROSITE" id="PS51192"/>
    </source>
</evidence>
<evidence type="ECO:0000256" key="6">
    <source>
        <dbReference type="PROSITE-ProRule" id="PRU00175"/>
    </source>
</evidence>
<dbReference type="GO" id="GO:0008094">
    <property type="term" value="F:ATP-dependent activity, acting on DNA"/>
    <property type="evidence" value="ECO:0007669"/>
    <property type="project" value="TreeGrafter"/>
</dbReference>
<evidence type="ECO:0000313" key="11">
    <source>
        <dbReference type="EMBL" id="OCL07117.1"/>
    </source>
</evidence>
<keyword evidence="6" id="KW-0862">Zinc</keyword>
<dbReference type="InterPro" id="IPR014001">
    <property type="entry name" value="Helicase_ATP-bd"/>
</dbReference>
<dbReference type="Gene3D" id="3.40.50.300">
    <property type="entry name" value="P-loop containing nucleotide triphosphate hydrolases"/>
    <property type="match status" value="1"/>
</dbReference>
<keyword evidence="5" id="KW-0067">ATP-binding</keyword>
<dbReference type="InterPro" id="IPR049730">
    <property type="entry name" value="SNF2/RAD54-like_C"/>
</dbReference>
<keyword evidence="2" id="KW-0547">Nucleotide-binding</keyword>
<keyword evidence="12" id="KW-1185">Reference proteome</keyword>
<dbReference type="InterPro" id="IPR001841">
    <property type="entry name" value="Znf_RING"/>
</dbReference>
<evidence type="ECO:0000256" key="5">
    <source>
        <dbReference type="ARBA" id="ARBA00022840"/>
    </source>
</evidence>
<dbReference type="InterPro" id="IPR027417">
    <property type="entry name" value="P-loop_NTPase"/>
</dbReference>
<organism evidence="11 12">
    <name type="scientific">Glonium stellatum</name>
    <dbReference type="NCBI Taxonomy" id="574774"/>
    <lineage>
        <taxon>Eukaryota</taxon>
        <taxon>Fungi</taxon>
        <taxon>Dikarya</taxon>
        <taxon>Ascomycota</taxon>
        <taxon>Pezizomycotina</taxon>
        <taxon>Dothideomycetes</taxon>
        <taxon>Pleosporomycetidae</taxon>
        <taxon>Gloniales</taxon>
        <taxon>Gloniaceae</taxon>
        <taxon>Glonium</taxon>
    </lineage>
</organism>
<dbReference type="SMART" id="SM00487">
    <property type="entry name" value="DEXDc"/>
    <property type="match status" value="1"/>
</dbReference>
<dbReference type="InterPro" id="IPR000330">
    <property type="entry name" value="SNF2_N"/>
</dbReference>